<dbReference type="GO" id="GO:0004650">
    <property type="term" value="F:polygalacturonase activity"/>
    <property type="evidence" value="ECO:0007669"/>
    <property type="project" value="InterPro"/>
</dbReference>
<comment type="subcellular location">
    <subcellularLocation>
        <location evidence="1">Secreted</location>
        <location evidence="1">Cell wall</location>
    </subcellularLocation>
</comment>
<evidence type="ECO:0000256" key="8">
    <source>
        <dbReference type="PROSITE-ProRule" id="PRU10052"/>
    </source>
</evidence>
<dbReference type="SUPFAM" id="SSF51126">
    <property type="entry name" value="Pectin lyase-like"/>
    <property type="match status" value="1"/>
</dbReference>
<evidence type="ECO:0000313" key="11">
    <source>
        <dbReference type="EMBL" id="CAA0817527.1"/>
    </source>
</evidence>
<dbReference type="GO" id="GO:0071555">
    <property type="term" value="P:cell wall organization"/>
    <property type="evidence" value="ECO:0007669"/>
    <property type="project" value="UniProtKB-KW"/>
</dbReference>
<proteinExistence type="inferred from homology"/>
<dbReference type="GO" id="GO:0005975">
    <property type="term" value="P:carbohydrate metabolic process"/>
    <property type="evidence" value="ECO:0007669"/>
    <property type="project" value="InterPro"/>
</dbReference>
<comment type="similarity">
    <text evidence="2 9">Belongs to the glycosyl hydrolase 28 family.</text>
</comment>
<evidence type="ECO:0000313" key="12">
    <source>
        <dbReference type="Proteomes" id="UP001153555"/>
    </source>
</evidence>
<dbReference type="EMBL" id="CACSLK010015970">
    <property type="protein sequence ID" value="CAA0817527.1"/>
    <property type="molecule type" value="Genomic_DNA"/>
</dbReference>
<dbReference type="InterPro" id="IPR011050">
    <property type="entry name" value="Pectin_lyase_fold/virulence"/>
</dbReference>
<dbReference type="PANTHER" id="PTHR31375">
    <property type="match status" value="1"/>
</dbReference>
<dbReference type="InterPro" id="IPR012334">
    <property type="entry name" value="Pectin_lyas_fold"/>
</dbReference>
<dbReference type="Pfam" id="PF14624">
    <property type="entry name" value="Vwaint"/>
    <property type="match status" value="1"/>
</dbReference>
<keyword evidence="3" id="KW-0134">Cell wall</keyword>
<dbReference type="InterPro" id="IPR032838">
    <property type="entry name" value="Vwaint_dom"/>
</dbReference>
<evidence type="ECO:0000259" key="10">
    <source>
        <dbReference type="Pfam" id="PF14624"/>
    </source>
</evidence>
<dbReference type="Proteomes" id="UP001153555">
    <property type="component" value="Unassembled WGS sequence"/>
</dbReference>
<keyword evidence="4" id="KW-0964">Secreted</keyword>
<dbReference type="FunFam" id="2.160.20.10:FF:000004">
    <property type="entry name" value="Pectin lyase-like superfamily protein"/>
    <property type="match status" value="1"/>
</dbReference>
<dbReference type="PROSITE" id="PS00502">
    <property type="entry name" value="POLYGALACTURONASE"/>
    <property type="match status" value="1"/>
</dbReference>
<evidence type="ECO:0000256" key="6">
    <source>
        <dbReference type="ARBA" id="ARBA00023295"/>
    </source>
</evidence>
<feature type="active site" evidence="8">
    <location>
        <position position="371"/>
    </location>
</feature>
<evidence type="ECO:0000256" key="7">
    <source>
        <dbReference type="ARBA" id="ARBA00023316"/>
    </source>
</evidence>
<dbReference type="InterPro" id="IPR006626">
    <property type="entry name" value="PbH1"/>
</dbReference>
<comment type="caution">
    <text evidence="11">The sequence shown here is derived from an EMBL/GenBank/DDBJ whole genome shotgun (WGS) entry which is preliminary data.</text>
</comment>
<keyword evidence="11" id="KW-0456">Lyase</keyword>
<sequence length="639" mass="68684">MKVCWPSCHANSVLLRVDDTGVFSMVATSGSLASSCLVCAVDSRAREGSLAASADAGWASLMRLRLVVRCERARVFFRSGSRARERSFTASGALSLVDGSHRSSLALADQVSQRGSGCSWAMSRAREQHFTASGLQAGRPRTLAALPIVDVKIFNVLDFGAKPGKQQKSTQAFMDTWRAACDYVGHAAKMVIPPGVYKLGQVLFQGPCKSQNPVVILLQGTVQALSDMSAYPDQGWIMFDEINGLVFTGGGTIDGQGQNVWEYNDCKTNPSCTHLPATIYMSKVQNAKVKGISIVNSMGFNMHVTESYLVRLHTLTIDNPADSPNTDGLHISKSNTIKVSRSIIRTGDDCVSVGQGSTNITINKLTCGPGHGISVGSLGKVPNEMDVKGLIVKNSTLIGTTNGVRIKTWPGSPPSTASGMLFKDIVMVNVKNPIVINQNYGSTSTKPSQVKIRDIIYQNIIGTTISPVAINLMCSSSVPCQNVRFQNINLKHISNEKLSSTSDVKVKLEVDRQKNRLHAVDGFADAQRAAEKGNLEEARAILSSTRSSVSASASGQAGDGLLLQLEAEMRETEEKMGSTRTYDQLGRAYALSSMSAHAIQRASTRSGTSGDAYVTPNMANMVSKCHQVVKIEHVKKEED</sequence>
<dbReference type="OrthoDB" id="187139at2759"/>
<keyword evidence="7" id="KW-0961">Cell wall biogenesis/degradation</keyword>
<evidence type="ECO:0000256" key="9">
    <source>
        <dbReference type="RuleBase" id="RU361169"/>
    </source>
</evidence>
<accession>A0A9N7MW08</accession>
<keyword evidence="5 9" id="KW-0378">Hydrolase</keyword>
<evidence type="ECO:0000256" key="1">
    <source>
        <dbReference type="ARBA" id="ARBA00004191"/>
    </source>
</evidence>
<gene>
    <name evidence="11" type="ORF">SHERM_17101</name>
</gene>
<organism evidence="11 12">
    <name type="scientific">Striga hermonthica</name>
    <name type="common">Purple witchweed</name>
    <name type="synonym">Buchnera hermonthica</name>
    <dbReference type="NCBI Taxonomy" id="68872"/>
    <lineage>
        <taxon>Eukaryota</taxon>
        <taxon>Viridiplantae</taxon>
        <taxon>Streptophyta</taxon>
        <taxon>Embryophyta</taxon>
        <taxon>Tracheophyta</taxon>
        <taxon>Spermatophyta</taxon>
        <taxon>Magnoliopsida</taxon>
        <taxon>eudicotyledons</taxon>
        <taxon>Gunneridae</taxon>
        <taxon>Pentapetalae</taxon>
        <taxon>asterids</taxon>
        <taxon>lamiids</taxon>
        <taxon>Lamiales</taxon>
        <taxon>Orobanchaceae</taxon>
        <taxon>Buchnereae</taxon>
        <taxon>Striga</taxon>
    </lineage>
</organism>
<dbReference type="Pfam" id="PF00295">
    <property type="entry name" value="Glyco_hydro_28"/>
    <property type="match status" value="1"/>
</dbReference>
<keyword evidence="6 9" id="KW-0326">Glycosidase</keyword>
<dbReference type="AlphaFoldDB" id="A0A9N7MW08"/>
<feature type="domain" description="VWA-Hint protein Vwaint" evidence="10">
    <location>
        <begin position="561"/>
        <end position="625"/>
    </location>
</feature>
<dbReference type="GO" id="GO:0016829">
    <property type="term" value="F:lyase activity"/>
    <property type="evidence" value="ECO:0007669"/>
    <property type="project" value="UniProtKB-KW"/>
</dbReference>
<dbReference type="SMART" id="SM00710">
    <property type="entry name" value="PbH1"/>
    <property type="match status" value="5"/>
</dbReference>
<evidence type="ECO:0000256" key="3">
    <source>
        <dbReference type="ARBA" id="ARBA00022512"/>
    </source>
</evidence>
<reference evidence="11" key="1">
    <citation type="submission" date="2019-12" db="EMBL/GenBank/DDBJ databases">
        <authorList>
            <person name="Scholes J."/>
        </authorList>
    </citation>
    <scope>NUCLEOTIDE SEQUENCE</scope>
</reference>
<evidence type="ECO:0000256" key="2">
    <source>
        <dbReference type="ARBA" id="ARBA00008834"/>
    </source>
</evidence>
<name>A0A9N7MW08_STRHE</name>
<dbReference type="InterPro" id="IPR000743">
    <property type="entry name" value="Glyco_hydro_28"/>
</dbReference>
<evidence type="ECO:0000256" key="5">
    <source>
        <dbReference type="ARBA" id="ARBA00022801"/>
    </source>
</evidence>
<protein>
    <submittedName>
        <fullName evidence="11">Pectin lyase-like superfamily protein</fullName>
    </submittedName>
</protein>
<evidence type="ECO:0000256" key="4">
    <source>
        <dbReference type="ARBA" id="ARBA00022525"/>
    </source>
</evidence>
<dbReference type="Gene3D" id="2.160.20.10">
    <property type="entry name" value="Single-stranded right-handed beta-helix, Pectin lyase-like"/>
    <property type="match status" value="1"/>
</dbReference>
<keyword evidence="12" id="KW-1185">Reference proteome</keyword>